<keyword evidence="1" id="KW-0812">Transmembrane</keyword>
<organism evidence="2">
    <name type="scientific">marine metagenome</name>
    <dbReference type="NCBI Taxonomy" id="408172"/>
    <lineage>
        <taxon>unclassified sequences</taxon>
        <taxon>metagenomes</taxon>
        <taxon>ecological metagenomes</taxon>
    </lineage>
</organism>
<name>A0A382DJZ6_9ZZZZ</name>
<protein>
    <submittedName>
        <fullName evidence="2">Uncharacterized protein</fullName>
    </submittedName>
</protein>
<evidence type="ECO:0000313" key="2">
    <source>
        <dbReference type="EMBL" id="SVB38041.1"/>
    </source>
</evidence>
<keyword evidence="1" id="KW-1133">Transmembrane helix</keyword>
<keyword evidence="1" id="KW-0472">Membrane</keyword>
<reference evidence="2" key="1">
    <citation type="submission" date="2018-05" db="EMBL/GenBank/DDBJ databases">
        <authorList>
            <person name="Lanie J.A."/>
            <person name="Ng W.-L."/>
            <person name="Kazmierczak K.M."/>
            <person name="Andrzejewski T.M."/>
            <person name="Davidsen T.M."/>
            <person name="Wayne K.J."/>
            <person name="Tettelin H."/>
            <person name="Glass J.I."/>
            <person name="Rusch D."/>
            <person name="Podicherti R."/>
            <person name="Tsui H.-C.T."/>
            <person name="Winkler M.E."/>
        </authorList>
    </citation>
    <scope>NUCLEOTIDE SEQUENCE</scope>
</reference>
<sequence>MHKFSRLPRHVVAIPVIVLFGLIYFATVLLGRYRLSGCNHRNTVVSLGEKTENELVEVSTLLILECLDGSFNLWCCPVALTPHLIHI</sequence>
<evidence type="ECO:0000256" key="1">
    <source>
        <dbReference type="SAM" id="Phobius"/>
    </source>
</evidence>
<feature type="transmembrane region" description="Helical" evidence="1">
    <location>
        <begin position="12"/>
        <end position="31"/>
    </location>
</feature>
<accession>A0A382DJZ6</accession>
<dbReference type="AlphaFoldDB" id="A0A382DJZ6"/>
<gene>
    <name evidence="2" type="ORF">METZ01_LOCUS190895</name>
</gene>
<proteinExistence type="predicted"/>
<dbReference type="EMBL" id="UINC01039488">
    <property type="protein sequence ID" value="SVB38041.1"/>
    <property type="molecule type" value="Genomic_DNA"/>
</dbReference>